<dbReference type="Proteomes" id="UP000187209">
    <property type="component" value="Unassembled WGS sequence"/>
</dbReference>
<gene>
    <name evidence="4" type="ORF">SteCoe_11184</name>
</gene>
<organism evidence="4 5">
    <name type="scientific">Stentor coeruleus</name>
    <dbReference type="NCBI Taxonomy" id="5963"/>
    <lineage>
        <taxon>Eukaryota</taxon>
        <taxon>Sar</taxon>
        <taxon>Alveolata</taxon>
        <taxon>Ciliophora</taxon>
        <taxon>Postciliodesmatophora</taxon>
        <taxon>Heterotrichea</taxon>
        <taxon>Heterotrichida</taxon>
        <taxon>Stentoridae</taxon>
        <taxon>Stentor</taxon>
    </lineage>
</organism>
<feature type="domain" description="EF-hand" evidence="3">
    <location>
        <begin position="527"/>
        <end position="562"/>
    </location>
</feature>
<comment type="caution">
    <text evidence="4">The sequence shown here is derived from an EMBL/GenBank/DDBJ whole genome shotgun (WGS) entry which is preliminary data.</text>
</comment>
<evidence type="ECO:0000313" key="5">
    <source>
        <dbReference type="Proteomes" id="UP000187209"/>
    </source>
</evidence>
<proteinExistence type="predicted"/>
<dbReference type="InterPro" id="IPR011992">
    <property type="entry name" value="EF-hand-dom_pair"/>
</dbReference>
<dbReference type="PANTHER" id="PTHR45942">
    <property type="entry name" value="PROTEIN PHOSPATASE 3 REGULATORY SUBUNIT B ALPHA ISOFORM TYPE 1"/>
    <property type="match status" value="1"/>
</dbReference>
<sequence length="653" mass="76731">MEFIKFSKQGNDDFYELHTKREIPSWKNKELDLEKITEVNESEFGSLIDIESVIEIPSEISTEIQTEKPSKFLVDFLSKLLKQEKIFNFFLFEALKQGVLTKKKSIFNSRCLPKIPEFGIYSSQRNSSFINISIESPVQSISKSSRIISRYVSPFTARSHSKSPQDDVSVGRSMITQRKLTSRVTRLRSLSKPKKAVLSSNNKELKELFNSISISTKNRITQEEFKNYLLLRYPAPIVESMIKHFDFRSTSFEEYIQEMLKFLNAGEEKHLAFSFEIYDFNKDKFICYKDAFRALELRTANFVDEDLVIIKEMLLLKKEGKLNARKLKRKSTFSLIKERIAKKRQDDMQLKDIQILVPVDDQKPVKVDFKEFKIIKFNGRPQIVKDFLKYTCCYDFMRERGLLLPSPKHSPKISESIVMEMNISADYRAKLEKDEKYEYYCLLDNAMSLYTKLELELTLKKFRYLQCTDNFKYKVITRESMIEKFPELMGFNSNYFAQRFYDYLAEGQLLTKAKFLKRMHGLMSYSSTKAVNKLAFELYDYRKDGKLTVDEIYKMFESLPLGSPVYSECIKMVNIFIDSIFERVWKKVTGIDYAHFEKLVDVSCMGFEIFEFAKTPLEGLFGRKSVYFQPEDENSGDFQSYLQTKTNLLKLVD</sequence>
<evidence type="ECO:0000256" key="1">
    <source>
        <dbReference type="ARBA" id="ARBA00022723"/>
    </source>
</evidence>
<accession>A0A1R2CDY1</accession>
<keyword evidence="5" id="KW-1185">Reference proteome</keyword>
<protein>
    <recommendedName>
        <fullName evidence="3">EF-hand domain-containing protein</fullName>
    </recommendedName>
</protein>
<dbReference type="AlphaFoldDB" id="A0A1R2CDY1"/>
<dbReference type="Gene3D" id="1.10.238.10">
    <property type="entry name" value="EF-hand"/>
    <property type="match status" value="2"/>
</dbReference>
<keyword evidence="2" id="KW-0677">Repeat</keyword>
<dbReference type="SUPFAM" id="SSF47473">
    <property type="entry name" value="EF-hand"/>
    <property type="match status" value="2"/>
</dbReference>
<evidence type="ECO:0000256" key="2">
    <source>
        <dbReference type="ARBA" id="ARBA00022737"/>
    </source>
</evidence>
<dbReference type="EMBL" id="MPUH01000184">
    <property type="protein sequence ID" value="OMJ87176.1"/>
    <property type="molecule type" value="Genomic_DNA"/>
</dbReference>
<evidence type="ECO:0000259" key="3">
    <source>
        <dbReference type="PROSITE" id="PS50222"/>
    </source>
</evidence>
<dbReference type="InterPro" id="IPR002048">
    <property type="entry name" value="EF_hand_dom"/>
</dbReference>
<dbReference type="GO" id="GO:0005509">
    <property type="term" value="F:calcium ion binding"/>
    <property type="evidence" value="ECO:0007669"/>
    <property type="project" value="InterPro"/>
</dbReference>
<evidence type="ECO:0000313" key="4">
    <source>
        <dbReference type="EMBL" id="OMJ87176.1"/>
    </source>
</evidence>
<name>A0A1R2CDY1_9CILI</name>
<dbReference type="PROSITE" id="PS50222">
    <property type="entry name" value="EF_HAND_2"/>
    <property type="match status" value="1"/>
</dbReference>
<keyword evidence="1" id="KW-0479">Metal-binding</keyword>
<dbReference type="OrthoDB" id="305670at2759"/>
<reference evidence="4 5" key="1">
    <citation type="submission" date="2016-11" db="EMBL/GenBank/DDBJ databases">
        <title>The macronuclear genome of Stentor coeruleus: a giant cell with tiny introns.</title>
        <authorList>
            <person name="Slabodnick M."/>
            <person name="Ruby J.G."/>
            <person name="Reiff S.B."/>
            <person name="Swart E.C."/>
            <person name="Gosai S."/>
            <person name="Prabakaran S."/>
            <person name="Witkowska E."/>
            <person name="Larue G.E."/>
            <person name="Fisher S."/>
            <person name="Freeman R.M."/>
            <person name="Gunawardena J."/>
            <person name="Chu W."/>
            <person name="Stover N.A."/>
            <person name="Gregory B.D."/>
            <person name="Nowacki M."/>
            <person name="Derisi J."/>
            <person name="Roy S.W."/>
            <person name="Marshall W.F."/>
            <person name="Sood P."/>
        </authorList>
    </citation>
    <scope>NUCLEOTIDE SEQUENCE [LARGE SCALE GENOMIC DNA]</scope>
    <source>
        <strain evidence="4">WM001</strain>
    </source>
</reference>